<sequence>MFSTIGSDGALPKSGPPLSQKGSNMYYGWALIGSCNYYLDTANPPFLQDTWTGYTHWARLGGGGINAEGNAILYKVLTTASSLTSYLAEEMNDLNALTLSEAGHSRGSMYRDSSSTTLAPQDANSFAVLYNLTAEESWKERISEGLTKNSGEIGPEAPELPDTISPFIGSFEPISKPKCKSPGSFTSNLGVHAIYQYLGTEYAFGRCTVNNSLSYRPYRGYNYDPAYTSHAHGWSSGPTSALTNYVLGLRVDEPMRRVWTIHPHLFSNVDKDAAEGGSETPLGWFGVSWSVDEGRMMDVDDTDNPWYLVDGPFLACFRAAKKLQIEIAFKIMVLTLLRPLDLLRNPFKLRTFISPPIRSVLRWTRLTRKPSKLAKKTSIRRIAAPSLTKQFSRPQISLPAPPARKRIRVRGTKSILKRKPLPRVRARPLKKDQAQAQCPVTPARARAHRVPVTPVINHLVTLSVNDLHKATKRAFHTPAFGNGKSANLTFQDKLFMEQVKRASDKHTFISGIADVQSQLKLIDPEQRRKEDLEHEVVAQRLRAERKAREEEMTRAEELREQEEEAERRRVEERKAVWAKNILAARAEELTGTNQQPTTERESSWSQVAPLHERATVEAPLNARIAHDRWTLYDLRWDIFLGNRRENIPSAISFSDLPWPTMQADSMTYIDVESFFLSPIRPGYQALDWKQRIDKEVGRWSDFASMVFSFVKSDGDDRGKTLYWASFVQVCLEKMREKWGEGLVVAEAASS</sequence>
<keyword evidence="2" id="KW-0326">Glycosidase</keyword>
<organism evidence="2 3">
    <name type="scientific">Moniliophthora roreri</name>
    <name type="common">Frosty pod rot fungus</name>
    <name type="synonym">Monilia roreri</name>
    <dbReference type="NCBI Taxonomy" id="221103"/>
    <lineage>
        <taxon>Eukaryota</taxon>
        <taxon>Fungi</taxon>
        <taxon>Dikarya</taxon>
        <taxon>Basidiomycota</taxon>
        <taxon>Agaricomycotina</taxon>
        <taxon>Agaricomycetes</taxon>
        <taxon>Agaricomycetidae</taxon>
        <taxon>Agaricales</taxon>
        <taxon>Marasmiineae</taxon>
        <taxon>Marasmiaceae</taxon>
        <taxon>Moniliophthora</taxon>
    </lineage>
</organism>
<dbReference type="GO" id="GO:0005975">
    <property type="term" value="P:carbohydrate metabolic process"/>
    <property type="evidence" value="ECO:0007669"/>
    <property type="project" value="InterPro"/>
</dbReference>
<dbReference type="InterPro" id="IPR012341">
    <property type="entry name" value="6hp_glycosidase-like_sf"/>
</dbReference>
<reference evidence="2 3" key="1">
    <citation type="submission" date="2015-12" db="EMBL/GenBank/DDBJ databases">
        <title>Draft genome sequence of Moniliophthora roreri, the causal agent of frosty pod rot of cacao.</title>
        <authorList>
            <person name="Aime M.C."/>
            <person name="Diaz-Valderrama J.R."/>
            <person name="Kijpornyongpan T."/>
            <person name="Phillips-Mora W."/>
        </authorList>
    </citation>
    <scope>NUCLEOTIDE SEQUENCE [LARGE SCALE GENOMIC DNA]</scope>
    <source>
        <strain evidence="2 3">MCA 2952</strain>
    </source>
</reference>
<dbReference type="Gene3D" id="1.50.10.10">
    <property type="match status" value="1"/>
</dbReference>
<dbReference type="AlphaFoldDB" id="A0A0W0G9U2"/>
<accession>A0A0W0G9U2</accession>
<dbReference type="PANTHER" id="PTHR34987">
    <property type="entry name" value="C, PUTATIVE (AFU_ORTHOLOGUE AFUA_3G02880)-RELATED"/>
    <property type="match status" value="1"/>
</dbReference>
<dbReference type="Gene3D" id="2.60.420.10">
    <property type="entry name" value="Maltose phosphorylase, domain 3"/>
    <property type="match status" value="1"/>
</dbReference>
<evidence type="ECO:0000313" key="3">
    <source>
        <dbReference type="Proteomes" id="UP000054988"/>
    </source>
</evidence>
<dbReference type="PANTHER" id="PTHR34987:SF6">
    <property type="entry name" value="ALPHA-L-RHAMNOSIDASE SIX-HAIRPIN GLYCOSIDASE DOMAIN-CONTAINING PROTEIN"/>
    <property type="match status" value="1"/>
</dbReference>
<gene>
    <name evidence="2" type="ORF">WG66_2134</name>
</gene>
<dbReference type="eggNOG" id="ENOG502QWE4">
    <property type="taxonomic scope" value="Eukaryota"/>
</dbReference>
<comment type="caution">
    <text evidence="2">The sequence shown here is derived from an EMBL/GenBank/DDBJ whole genome shotgun (WGS) entry which is preliminary data.</text>
</comment>
<feature type="region of interest" description="Disordered" evidence="1">
    <location>
        <begin position="545"/>
        <end position="565"/>
    </location>
</feature>
<evidence type="ECO:0000313" key="2">
    <source>
        <dbReference type="EMBL" id="KTB45288.1"/>
    </source>
</evidence>
<protein>
    <submittedName>
        <fullName evidence="2">Putative Six-hairpin glycosidase</fullName>
    </submittedName>
</protein>
<evidence type="ECO:0000256" key="1">
    <source>
        <dbReference type="SAM" id="MobiDB-lite"/>
    </source>
</evidence>
<dbReference type="InterPro" id="IPR008928">
    <property type="entry name" value="6-hairpin_glycosidase_sf"/>
</dbReference>
<proteinExistence type="predicted"/>
<feature type="compositionally biased region" description="Basic and acidic residues" evidence="1">
    <location>
        <begin position="545"/>
        <end position="558"/>
    </location>
</feature>
<dbReference type="Proteomes" id="UP000054988">
    <property type="component" value="Unassembled WGS sequence"/>
</dbReference>
<dbReference type="EMBL" id="LATX01000732">
    <property type="protein sequence ID" value="KTB45288.1"/>
    <property type="molecule type" value="Genomic_DNA"/>
</dbReference>
<dbReference type="GO" id="GO:0016798">
    <property type="term" value="F:hydrolase activity, acting on glycosyl bonds"/>
    <property type="evidence" value="ECO:0007669"/>
    <property type="project" value="UniProtKB-KW"/>
</dbReference>
<feature type="region of interest" description="Disordered" evidence="1">
    <location>
        <begin position="587"/>
        <end position="607"/>
    </location>
</feature>
<dbReference type="SUPFAM" id="SSF48208">
    <property type="entry name" value="Six-hairpin glycosidases"/>
    <property type="match status" value="1"/>
</dbReference>
<feature type="region of interest" description="Disordered" evidence="1">
    <location>
        <begin position="426"/>
        <end position="445"/>
    </location>
</feature>
<keyword evidence="2" id="KW-0378">Hydrolase</keyword>
<name>A0A0W0G9U2_MONRR</name>